<evidence type="ECO:0000313" key="2">
    <source>
        <dbReference type="Proteomes" id="UP000654108"/>
    </source>
</evidence>
<dbReference type="InterPro" id="IPR037481">
    <property type="entry name" value="LacX"/>
</dbReference>
<dbReference type="InterPro" id="IPR008183">
    <property type="entry name" value="Aldose_1/G6P_1-epimerase"/>
</dbReference>
<dbReference type="Pfam" id="PF01263">
    <property type="entry name" value="Aldose_epim"/>
    <property type="match status" value="1"/>
</dbReference>
<dbReference type="RefSeq" id="WP_191778145.1">
    <property type="nucleotide sequence ID" value="NZ_JACYFU010000006.1"/>
</dbReference>
<dbReference type="InterPro" id="IPR011013">
    <property type="entry name" value="Gal_mutarotase_sf_dom"/>
</dbReference>
<dbReference type="GO" id="GO:0016853">
    <property type="term" value="F:isomerase activity"/>
    <property type="evidence" value="ECO:0007669"/>
    <property type="project" value="InterPro"/>
</dbReference>
<organism evidence="1 2">
    <name type="scientific">Devosia oryzisoli</name>
    <dbReference type="NCBI Taxonomy" id="2774138"/>
    <lineage>
        <taxon>Bacteria</taxon>
        <taxon>Pseudomonadati</taxon>
        <taxon>Pseudomonadota</taxon>
        <taxon>Alphaproteobacteria</taxon>
        <taxon>Hyphomicrobiales</taxon>
        <taxon>Devosiaceae</taxon>
        <taxon>Devosia</taxon>
    </lineage>
</organism>
<dbReference type="CDD" id="cd09024">
    <property type="entry name" value="Aldose_epim_lacX"/>
    <property type="match status" value="1"/>
</dbReference>
<sequence length="288" mass="31874">MQLTRIANGDLTVDVAALGAEMQSIQTRDGRHWLWHGDARFWTGRSPVLFPMVGRAPNDTVSIDGQRFQMAQHGFARRSNFDLVLEESDRCRYRLEASEASRALYPFAFRLDIEHRLVGRSVVVTAEVTNKDHRLMPYGIGFHPAFAWPLPGAGDQPHQVVLDSGDDPALRRLSGGLLDPRPLPSPFEAGRLTLDHQQFADDAMIFPEGAGAGLRYGPQDRPQVHFTWDNLPNLALWTKPGAEFICLEPWHGTAAYAGGTDALAERPYSELLGPGATGRYSFTAELIG</sequence>
<dbReference type="InterPro" id="IPR014718">
    <property type="entry name" value="GH-type_carb-bd"/>
</dbReference>
<gene>
    <name evidence="1" type="ORF">IC608_17395</name>
</gene>
<dbReference type="Proteomes" id="UP000654108">
    <property type="component" value="Unassembled WGS sequence"/>
</dbReference>
<reference evidence="1" key="1">
    <citation type="submission" date="2020-09" db="EMBL/GenBank/DDBJ databases">
        <title>Genome seq and assembly of Devosia sp.</title>
        <authorList>
            <person name="Chhetri G."/>
        </authorList>
    </citation>
    <scope>NUCLEOTIDE SEQUENCE</scope>
    <source>
        <strain evidence="1">PTR5</strain>
    </source>
</reference>
<accession>A0A927IUT2</accession>
<dbReference type="AlphaFoldDB" id="A0A927IUT2"/>
<name>A0A927IUT2_9HYPH</name>
<dbReference type="SUPFAM" id="SSF74650">
    <property type="entry name" value="Galactose mutarotase-like"/>
    <property type="match status" value="1"/>
</dbReference>
<protein>
    <submittedName>
        <fullName evidence="1">Aldose 1-epimerase family protein</fullName>
    </submittedName>
</protein>
<dbReference type="Gene3D" id="2.70.98.10">
    <property type="match status" value="1"/>
</dbReference>
<proteinExistence type="predicted"/>
<evidence type="ECO:0000313" key="1">
    <source>
        <dbReference type="EMBL" id="MBD8067247.1"/>
    </source>
</evidence>
<dbReference type="GO" id="GO:0030246">
    <property type="term" value="F:carbohydrate binding"/>
    <property type="evidence" value="ECO:0007669"/>
    <property type="project" value="InterPro"/>
</dbReference>
<dbReference type="EMBL" id="JACYFU010000006">
    <property type="protein sequence ID" value="MBD8067247.1"/>
    <property type="molecule type" value="Genomic_DNA"/>
</dbReference>
<comment type="caution">
    <text evidence="1">The sequence shown here is derived from an EMBL/GenBank/DDBJ whole genome shotgun (WGS) entry which is preliminary data.</text>
</comment>
<dbReference type="GO" id="GO:0005975">
    <property type="term" value="P:carbohydrate metabolic process"/>
    <property type="evidence" value="ECO:0007669"/>
    <property type="project" value="InterPro"/>
</dbReference>
<keyword evidence="2" id="KW-1185">Reference proteome</keyword>